<dbReference type="AlphaFoldDB" id="A0A495IUG9"/>
<evidence type="ECO:0000256" key="1">
    <source>
        <dbReference type="SAM" id="SignalP"/>
    </source>
</evidence>
<comment type="caution">
    <text evidence="2">The sequence shown here is derived from an EMBL/GenBank/DDBJ whole genome shotgun (WGS) entry which is preliminary data.</text>
</comment>
<dbReference type="RefSeq" id="WP_121196169.1">
    <property type="nucleotide sequence ID" value="NZ_RBKU01000001.1"/>
</dbReference>
<keyword evidence="1" id="KW-0732">Signal</keyword>
<evidence type="ECO:0000313" key="3">
    <source>
        <dbReference type="Proteomes" id="UP000268007"/>
    </source>
</evidence>
<feature type="chain" id="PRO_5019777564" evidence="1">
    <location>
        <begin position="20"/>
        <end position="834"/>
    </location>
</feature>
<reference evidence="2 3" key="1">
    <citation type="submission" date="2018-10" db="EMBL/GenBank/DDBJ databases">
        <title>Genomic Encyclopedia of Archaeal and Bacterial Type Strains, Phase II (KMG-II): from individual species to whole genera.</title>
        <authorList>
            <person name="Goeker M."/>
        </authorList>
    </citation>
    <scope>NUCLEOTIDE SEQUENCE [LARGE SCALE GENOMIC DNA]</scope>
    <source>
        <strain evidence="2 3">DSM 18602</strain>
    </source>
</reference>
<gene>
    <name evidence="2" type="ORF">BDD43_0500</name>
</gene>
<proteinExistence type="predicted"/>
<organism evidence="2 3">
    <name type="scientific">Mucilaginibacter gracilis</name>
    <dbReference type="NCBI Taxonomy" id="423350"/>
    <lineage>
        <taxon>Bacteria</taxon>
        <taxon>Pseudomonadati</taxon>
        <taxon>Bacteroidota</taxon>
        <taxon>Sphingobacteriia</taxon>
        <taxon>Sphingobacteriales</taxon>
        <taxon>Sphingobacteriaceae</taxon>
        <taxon>Mucilaginibacter</taxon>
    </lineage>
</organism>
<dbReference type="OrthoDB" id="790306at2"/>
<name>A0A495IUG9_9SPHI</name>
<dbReference type="Proteomes" id="UP000268007">
    <property type="component" value="Unassembled WGS sequence"/>
</dbReference>
<protein>
    <submittedName>
        <fullName evidence="2">Uncharacterized protein</fullName>
    </submittedName>
</protein>
<evidence type="ECO:0000313" key="2">
    <source>
        <dbReference type="EMBL" id="RKR80395.1"/>
    </source>
</evidence>
<accession>A0A495IUG9</accession>
<sequence>MKTCLLFFFAFSLSLHVLAQVTKGDDKYARIEFNEKGQLIAAPPDVITNKTTFRVVVKISEELRQKRILAFYNRYISTINQLGELNDAKTMEKVLVALGLDKSTHAKAALQMTQKKLAVELQRFLAKPENLKVLAKQVDLVDATNKINKYADIDFGTFGRPIYDLINIPVFDDLLYPSFYFEVELVNNNGLPLNTPCRKVRKLPRITCQDCGLTYTDTIRFNNFKEGPVKYNYQLRMSEDIYDRITEDARPFLPDLRKMSAYDLKTFETDVADLIAFKPLLQDATLGVTQADIDHFLAYIKLPQGQSPEVLRQYREWLPTRKLMLLYKNIALLKKTTDIFAGDRAFAFLMQYAWLTNGQVISANPAYSAALTDVQKDLAQCNADLQVAQIDSTDLAKQLVVLENISKGTLTSCCQAGGSAAFLNTYQGVEAAIKAKNVEITALRKSIKAAKDKLTANNLLGKLNPPSVLSDSLLYDGLVFANSQVGNSVNNNGHWLRPNLENYAYMKHHDKLNDYHVMGRAPILQINERQQMHLLAENTDEKDKFATKPVITYIASATELDAFSGELGTKALPELLSPAEKDSVVNGPEAPAKYNLSAVKLFYVEVMTTASVMNSIIKNVYGNGVLKLPLKTTRDQHADYLTAEIPHNVPSHGTAQVAYPINDLTGKNLNSEGALFPYSFDKLYRFRIKAGMAYSSFKGRTYAVNPANNTATYSNSWTGLAPALGVQVFPVPLDVQSKRILPHGMIPFGYAGYLFNGAPGSNLLVGGGWEIYSGIAVLGGVHFGKSQRLTLTEGIIQSQDYYKTGAFVSLSIGLEAFNIIFGSAKPSVNPFKAP</sequence>
<dbReference type="EMBL" id="RBKU01000001">
    <property type="protein sequence ID" value="RKR80395.1"/>
    <property type="molecule type" value="Genomic_DNA"/>
</dbReference>
<keyword evidence="3" id="KW-1185">Reference proteome</keyword>
<feature type="signal peptide" evidence="1">
    <location>
        <begin position="1"/>
        <end position="19"/>
    </location>
</feature>